<keyword evidence="1" id="KW-0808">Transferase</keyword>
<sequence>MVAAGNGEGVVSVARRVVQVERAFLTQAVGFMLGRGIRQFLDLGCGKPGVGSPHDMGRLTGPAVRVIHVDYDAEVIERARRVIAGTEHRYLVCRNVTDVSGLIETCQAAGMLDARRPTGVVAVGLLHLIPDANELLSRYSAELPRDSVFAASHLTRCFKDDDSGAAAKLIGGPVYPRQRQEIAEMFDGLALVKPGIVALPHEWGTPAKSIAGAPVLAGIAVKQ</sequence>
<dbReference type="CDD" id="cd02440">
    <property type="entry name" value="AdoMet_MTases"/>
    <property type="match status" value="1"/>
</dbReference>
<dbReference type="STRING" id="84724.SAMN04488564_12313"/>
<reference evidence="2" key="1">
    <citation type="submission" date="2016-10" db="EMBL/GenBank/DDBJ databases">
        <authorList>
            <person name="Varghese N."/>
            <person name="Submissions S."/>
        </authorList>
    </citation>
    <scope>NUCLEOTIDE SEQUENCE [LARGE SCALE GENOMIC DNA]</scope>
    <source>
        <strain evidence="2">DSM 44232</strain>
    </source>
</reference>
<proteinExistence type="predicted"/>
<dbReference type="Proteomes" id="UP000198583">
    <property type="component" value="Unassembled WGS sequence"/>
</dbReference>
<dbReference type="SUPFAM" id="SSF53335">
    <property type="entry name" value="S-adenosyl-L-methionine-dependent methyltransferases"/>
    <property type="match status" value="1"/>
</dbReference>
<dbReference type="InterPro" id="IPR029063">
    <property type="entry name" value="SAM-dependent_MTases_sf"/>
</dbReference>
<accession>A0A1I6FJ25</accession>
<gene>
    <name evidence="1" type="ORF">SAMN04488564_12313</name>
</gene>
<dbReference type="AlphaFoldDB" id="A0A1I6FJ25"/>
<dbReference type="GO" id="GO:0008168">
    <property type="term" value="F:methyltransferase activity"/>
    <property type="evidence" value="ECO:0007669"/>
    <property type="project" value="UniProtKB-KW"/>
</dbReference>
<protein>
    <submittedName>
        <fullName evidence="1">S-adenosyl methyltransferase</fullName>
    </submittedName>
</protein>
<dbReference type="RefSeq" id="WP_093606279.1">
    <property type="nucleotide sequence ID" value="NZ_FOYL01000023.1"/>
</dbReference>
<keyword evidence="1" id="KW-0489">Methyltransferase</keyword>
<evidence type="ECO:0000313" key="2">
    <source>
        <dbReference type="Proteomes" id="UP000198583"/>
    </source>
</evidence>
<dbReference type="Gene3D" id="3.40.50.150">
    <property type="entry name" value="Vaccinia Virus protein VP39"/>
    <property type="match status" value="1"/>
</dbReference>
<dbReference type="Pfam" id="PF04672">
    <property type="entry name" value="Methyltransf_19"/>
    <property type="match status" value="1"/>
</dbReference>
<keyword evidence="2" id="KW-1185">Reference proteome</keyword>
<dbReference type="InterPro" id="IPR006764">
    <property type="entry name" value="SAM_dep_MeTrfase_SAV2177_type"/>
</dbReference>
<evidence type="ECO:0000313" key="1">
    <source>
        <dbReference type="EMBL" id="SFR29898.1"/>
    </source>
</evidence>
<dbReference type="OrthoDB" id="4134439at2"/>
<dbReference type="GO" id="GO:0032259">
    <property type="term" value="P:methylation"/>
    <property type="evidence" value="ECO:0007669"/>
    <property type="project" value="UniProtKB-KW"/>
</dbReference>
<organism evidence="1 2">
    <name type="scientific">Lentzea waywayandensis</name>
    <dbReference type="NCBI Taxonomy" id="84724"/>
    <lineage>
        <taxon>Bacteria</taxon>
        <taxon>Bacillati</taxon>
        <taxon>Actinomycetota</taxon>
        <taxon>Actinomycetes</taxon>
        <taxon>Pseudonocardiales</taxon>
        <taxon>Pseudonocardiaceae</taxon>
        <taxon>Lentzea</taxon>
    </lineage>
</organism>
<name>A0A1I6FJ25_9PSEU</name>
<dbReference type="EMBL" id="FOYL01000023">
    <property type="protein sequence ID" value="SFR29898.1"/>
    <property type="molecule type" value="Genomic_DNA"/>
</dbReference>